<organism evidence="2 3">
    <name type="scientific">Caenorhabditis japonica</name>
    <dbReference type="NCBI Taxonomy" id="281687"/>
    <lineage>
        <taxon>Eukaryota</taxon>
        <taxon>Metazoa</taxon>
        <taxon>Ecdysozoa</taxon>
        <taxon>Nematoda</taxon>
        <taxon>Chromadorea</taxon>
        <taxon>Rhabditida</taxon>
        <taxon>Rhabditina</taxon>
        <taxon>Rhabditomorpha</taxon>
        <taxon>Rhabditoidea</taxon>
        <taxon>Rhabditidae</taxon>
        <taxon>Peloderinae</taxon>
        <taxon>Caenorhabditis</taxon>
    </lineage>
</organism>
<feature type="domain" description="Tc1-like transposase DDE" evidence="1">
    <location>
        <begin position="44"/>
        <end position="91"/>
    </location>
</feature>
<dbReference type="AlphaFoldDB" id="A0A8R1IE38"/>
<sequence>METHGFVDLLKPDTSPSTSFQLSSTEADRVWYGDASLAYVFQQDNDPKHTSLHVRNCFHRRRVDVLDWPSQSPDLNPIEHLCEELDRRLKGVRATNLLNWRLRGRLSHSLLWILYWIPCRVVARQ</sequence>
<keyword evidence="3" id="KW-1185">Reference proteome</keyword>
<dbReference type="Proteomes" id="UP000005237">
    <property type="component" value="Unassembled WGS sequence"/>
</dbReference>
<reference evidence="3" key="1">
    <citation type="submission" date="2010-08" db="EMBL/GenBank/DDBJ databases">
        <authorList>
            <consortium name="Caenorhabditis japonica Sequencing Consortium"/>
            <person name="Wilson R.K."/>
        </authorList>
    </citation>
    <scope>NUCLEOTIDE SEQUENCE [LARGE SCALE GENOMIC DNA]</scope>
    <source>
        <strain evidence="3">DF5081</strain>
    </source>
</reference>
<dbReference type="InterPro" id="IPR036397">
    <property type="entry name" value="RNaseH_sf"/>
</dbReference>
<dbReference type="Gene3D" id="3.30.420.10">
    <property type="entry name" value="Ribonuclease H-like superfamily/Ribonuclease H"/>
    <property type="match status" value="1"/>
</dbReference>
<accession>A0A8R1IE38</accession>
<dbReference type="InterPro" id="IPR038717">
    <property type="entry name" value="Tc1-like_DDE_dom"/>
</dbReference>
<dbReference type="EnsemblMetazoa" id="CJA30967.1">
    <property type="protein sequence ID" value="CJA30967.1"/>
    <property type="gene ID" value="WBGene00206814"/>
</dbReference>
<evidence type="ECO:0000313" key="3">
    <source>
        <dbReference type="Proteomes" id="UP000005237"/>
    </source>
</evidence>
<dbReference type="GO" id="GO:0003676">
    <property type="term" value="F:nucleic acid binding"/>
    <property type="evidence" value="ECO:0007669"/>
    <property type="project" value="InterPro"/>
</dbReference>
<name>A0A8R1IE38_CAEJA</name>
<evidence type="ECO:0000313" key="2">
    <source>
        <dbReference type="EnsemblMetazoa" id="CJA30967.1"/>
    </source>
</evidence>
<proteinExistence type="predicted"/>
<dbReference type="Pfam" id="PF13358">
    <property type="entry name" value="DDE_3"/>
    <property type="match status" value="1"/>
</dbReference>
<protein>
    <recommendedName>
        <fullName evidence="1">Tc1-like transposase DDE domain-containing protein</fullName>
    </recommendedName>
</protein>
<evidence type="ECO:0000259" key="1">
    <source>
        <dbReference type="Pfam" id="PF13358"/>
    </source>
</evidence>
<reference evidence="2" key="2">
    <citation type="submission" date="2022-06" db="UniProtKB">
        <authorList>
            <consortium name="EnsemblMetazoa"/>
        </authorList>
    </citation>
    <scope>IDENTIFICATION</scope>
    <source>
        <strain evidence="2">DF5081</strain>
    </source>
</reference>